<feature type="transmembrane region" description="Helical" evidence="8">
    <location>
        <begin position="202"/>
        <end position="221"/>
    </location>
</feature>
<reference evidence="10 11" key="1">
    <citation type="submission" date="2016-11" db="EMBL/GenBank/DDBJ databases">
        <authorList>
            <person name="Jaros S."/>
            <person name="Januszkiewicz K."/>
            <person name="Wedrychowicz H."/>
        </authorList>
    </citation>
    <scope>NUCLEOTIDE SEQUENCE [LARGE SCALE GENOMIC DNA]</scope>
    <source>
        <strain evidence="10 11">DSM 44523</strain>
    </source>
</reference>
<gene>
    <name evidence="10" type="ORF">SAMN05444320_104104</name>
</gene>
<evidence type="ECO:0000256" key="8">
    <source>
        <dbReference type="SAM" id="Phobius"/>
    </source>
</evidence>
<proteinExistence type="predicted"/>
<keyword evidence="2" id="KW-0813">Transport</keyword>
<dbReference type="InterPro" id="IPR001958">
    <property type="entry name" value="Tet-R_TetA/multi-R_MdtG-like"/>
</dbReference>
<dbReference type="Pfam" id="PF07690">
    <property type="entry name" value="MFS_1"/>
    <property type="match status" value="1"/>
</dbReference>
<feature type="region of interest" description="Disordered" evidence="7">
    <location>
        <begin position="504"/>
        <end position="531"/>
    </location>
</feature>
<accession>A0A1M5CNP4</accession>
<dbReference type="AlphaFoldDB" id="A0A1M5CNP4"/>
<dbReference type="Gene3D" id="1.20.1720.10">
    <property type="entry name" value="Multidrug resistance protein D"/>
    <property type="match status" value="1"/>
</dbReference>
<dbReference type="Gene3D" id="1.20.1250.20">
    <property type="entry name" value="MFS general substrate transporter like domains"/>
    <property type="match status" value="1"/>
</dbReference>
<dbReference type="Proteomes" id="UP000184501">
    <property type="component" value="Unassembled WGS sequence"/>
</dbReference>
<evidence type="ECO:0000256" key="6">
    <source>
        <dbReference type="ARBA" id="ARBA00023136"/>
    </source>
</evidence>
<feature type="transmembrane region" description="Helical" evidence="8">
    <location>
        <begin position="14"/>
        <end position="38"/>
    </location>
</feature>
<evidence type="ECO:0000256" key="1">
    <source>
        <dbReference type="ARBA" id="ARBA00004651"/>
    </source>
</evidence>
<dbReference type="RefSeq" id="WP_073482966.1">
    <property type="nucleotide sequence ID" value="NZ_FQVN01000004.1"/>
</dbReference>
<dbReference type="PANTHER" id="PTHR42718">
    <property type="entry name" value="MAJOR FACILITATOR SUPERFAMILY MULTIDRUG TRANSPORTER MFSC"/>
    <property type="match status" value="1"/>
</dbReference>
<feature type="transmembrane region" description="Helical" evidence="8">
    <location>
        <begin position="58"/>
        <end position="75"/>
    </location>
</feature>
<feature type="transmembrane region" description="Helical" evidence="8">
    <location>
        <begin position="140"/>
        <end position="161"/>
    </location>
</feature>
<keyword evidence="5 8" id="KW-1133">Transmembrane helix</keyword>
<feature type="transmembrane region" description="Helical" evidence="8">
    <location>
        <begin position="107"/>
        <end position="128"/>
    </location>
</feature>
<evidence type="ECO:0000313" key="10">
    <source>
        <dbReference type="EMBL" id="SHF56385.1"/>
    </source>
</evidence>
<keyword evidence="6 8" id="KW-0472">Membrane</keyword>
<comment type="subcellular location">
    <subcellularLocation>
        <location evidence="1">Cell membrane</location>
        <topology evidence="1">Multi-pass membrane protein</topology>
    </subcellularLocation>
</comment>
<feature type="transmembrane region" description="Helical" evidence="8">
    <location>
        <begin position="406"/>
        <end position="423"/>
    </location>
</feature>
<dbReference type="PRINTS" id="PR01035">
    <property type="entry name" value="TCRTETA"/>
</dbReference>
<feature type="transmembrane region" description="Helical" evidence="8">
    <location>
        <begin position="333"/>
        <end position="350"/>
    </location>
</feature>
<evidence type="ECO:0000256" key="2">
    <source>
        <dbReference type="ARBA" id="ARBA00022448"/>
    </source>
</evidence>
<name>A0A1M5CNP4_STRHI</name>
<dbReference type="GO" id="GO:0005886">
    <property type="term" value="C:plasma membrane"/>
    <property type="evidence" value="ECO:0007669"/>
    <property type="project" value="UniProtKB-SubCell"/>
</dbReference>
<dbReference type="InterPro" id="IPR011701">
    <property type="entry name" value="MFS"/>
</dbReference>
<keyword evidence="4 8" id="KW-0812">Transmembrane</keyword>
<keyword evidence="3" id="KW-1003">Cell membrane</keyword>
<feature type="transmembrane region" description="Helical" evidence="8">
    <location>
        <begin position="167"/>
        <end position="190"/>
    </location>
</feature>
<evidence type="ECO:0000256" key="7">
    <source>
        <dbReference type="SAM" id="MobiDB-lite"/>
    </source>
</evidence>
<feature type="transmembrane region" description="Helical" evidence="8">
    <location>
        <begin position="362"/>
        <end position="385"/>
    </location>
</feature>
<dbReference type="InterPro" id="IPR036259">
    <property type="entry name" value="MFS_trans_sf"/>
</dbReference>
<dbReference type="PROSITE" id="PS50850">
    <property type="entry name" value="MFS"/>
    <property type="match status" value="1"/>
</dbReference>
<dbReference type="GO" id="GO:0022857">
    <property type="term" value="F:transmembrane transporter activity"/>
    <property type="evidence" value="ECO:0007669"/>
    <property type="project" value="InterPro"/>
</dbReference>
<evidence type="ECO:0000313" key="11">
    <source>
        <dbReference type="Proteomes" id="UP000184501"/>
    </source>
</evidence>
<dbReference type="PANTHER" id="PTHR42718:SF47">
    <property type="entry name" value="METHYL VIOLOGEN RESISTANCE PROTEIN SMVA"/>
    <property type="match status" value="1"/>
</dbReference>
<feature type="transmembrane region" description="Helical" evidence="8">
    <location>
        <begin position="303"/>
        <end position="326"/>
    </location>
</feature>
<keyword evidence="11" id="KW-1185">Reference proteome</keyword>
<sequence>MNDTIPARAGRREWTALAVLALPTLLVSVDVYALLLALPHLSADLGASSTQQLWITDVYGFLIAGFLITMGTLGDRIGRRRLLLVGAAAFGVASVVAAYATSPAMLVAARAALGVAGAILAPSTISLIRTLFRDPRQMGLAIGLWGLCFSVGAVIGPVVGGALLSRFWWGSVFLLGVPVMALLLVVGPVLLPEYRDPNAGKLDLTSVALSLAAVLPAVHGLKELAKTGWRASPVAGIVIGVVFAVLFVRRQRRLEHPLLDLRLFANRSFSTALGAMMFGTLLTGAVMLFITQDLQLVEGLSPLAAGLWMMPAIGANTVSFVVSPILARWFRPAHLIGAGLAVSVSGLVVLTQTDTTSGPTTLATGFALIFLGSGPLVTLSIHLIMASAPPEKAGSAAALNETSGQFGFAFGLAALGSIGTAVYDSRFAPPAQVPAGAADAARGSLADAVVAARDLPPDLAEALLAPAREAFVSGLHLVSALSAAILAVVAVLIVRLLRAVPPTGAPSTGEPSSVDSPHQTDSVDTMVAPAR</sequence>
<organism evidence="10 11">
    <name type="scientific">Streptoalloteichus hindustanus</name>
    <dbReference type="NCBI Taxonomy" id="2017"/>
    <lineage>
        <taxon>Bacteria</taxon>
        <taxon>Bacillati</taxon>
        <taxon>Actinomycetota</taxon>
        <taxon>Actinomycetes</taxon>
        <taxon>Pseudonocardiales</taxon>
        <taxon>Pseudonocardiaceae</taxon>
        <taxon>Streptoalloteichus</taxon>
    </lineage>
</organism>
<dbReference type="CDD" id="cd17321">
    <property type="entry name" value="MFS_MMR_MDR_like"/>
    <property type="match status" value="1"/>
</dbReference>
<feature type="transmembrane region" description="Helical" evidence="8">
    <location>
        <begin position="82"/>
        <end position="101"/>
    </location>
</feature>
<feature type="domain" description="Major facilitator superfamily (MFS) profile" evidence="9">
    <location>
        <begin position="16"/>
        <end position="502"/>
    </location>
</feature>
<protein>
    <submittedName>
        <fullName evidence="10">MFS transporter, DHA2 family, multidrug resistance protein</fullName>
    </submittedName>
</protein>
<feature type="transmembrane region" description="Helical" evidence="8">
    <location>
        <begin position="227"/>
        <end position="248"/>
    </location>
</feature>
<feature type="transmembrane region" description="Helical" evidence="8">
    <location>
        <begin position="269"/>
        <end position="291"/>
    </location>
</feature>
<dbReference type="SUPFAM" id="SSF103473">
    <property type="entry name" value="MFS general substrate transporter"/>
    <property type="match status" value="1"/>
</dbReference>
<evidence type="ECO:0000256" key="3">
    <source>
        <dbReference type="ARBA" id="ARBA00022475"/>
    </source>
</evidence>
<feature type="compositionally biased region" description="Polar residues" evidence="7">
    <location>
        <begin position="505"/>
        <end position="523"/>
    </location>
</feature>
<evidence type="ECO:0000256" key="4">
    <source>
        <dbReference type="ARBA" id="ARBA00022692"/>
    </source>
</evidence>
<feature type="transmembrane region" description="Helical" evidence="8">
    <location>
        <begin position="474"/>
        <end position="497"/>
    </location>
</feature>
<dbReference type="STRING" id="2017.SAMN05444320_104104"/>
<evidence type="ECO:0000259" key="9">
    <source>
        <dbReference type="PROSITE" id="PS50850"/>
    </source>
</evidence>
<dbReference type="InterPro" id="IPR020846">
    <property type="entry name" value="MFS_dom"/>
</dbReference>
<evidence type="ECO:0000256" key="5">
    <source>
        <dbReference type="ARBA" id="ARBA00022989"/>
    </source>
</evidence>
<dbReference type="EMBL" id="FQVN01000004">
    <property type="protein sequence ID" value="SHF56385.1"/>
    <property type="molecule type" value="Genomic_DNA"/>
</dbReference>
<dbReference type="OrthoDB" id="4172724at2"/>